<keyword evidence="1 2" id="KW-0175">Coiled coil</keyword>
<keyword evidence="5" id="KW-1185">Reference proteome</keyword>
<evidence type="ECO:0000256" key="3">
    <source>
        <dbReference type="SAM" id="MobiDB-lite"/>
    </source>
</evidence>
<feature type="coiled-coil region" evidence="2">
    <location>
        <begin position="1164"/>
        <end position="1237"/>
    </location>
</feature>
<gene>
    <name evidence="6" type="primary">LOC114248680</name>
</gene>
<feature type="compositionally biased region" description="Low complexity" evidence="3">
    <location>
        <begin position="319"/>
        <end position="336"/>
    </location>
</feature>
<feature type="region of interest" description="Disordered" evidence="3">
    <location>
        <begin position="1286"/>
        <end position="1410"/>
    </location>
</feature>
<feature type="compositionally biased region" description="Basic residues" evidence="3">
    <location>
        <begin position="1385"/>
        <end position="1394"/>
    </location>
</feature>
<dbReference type="GO" id="GO:0005789">
    <property type="term" value="C:endoplasmic reticulum membrane"/>
    <property type="evidence" value="ECO:0007669"/>
    <property type="project" value="TreeGrafter"/>
</dbReference>
<dbReference type="CTD" id="33930"/>
<protein>
    <submittedName>
        <fullName evidence="6">Transport and Golgi organization protein 1</fullName>
    </submittedName>
</protein>
<feature type="region of interest" description="Disordered" evidence="3">
    <location>
        <begin position="319"/>
        <end position="338"/>
    </location>
</feature>
<evidence type="ECO:0000256" key="1">
    <source>
        <dbReference type="ARBA" id="ARBA00023054"/>
    </source>
</evidence>
<sequence>MTVIKFILVLIFIAPSYGRVPDKVYCLDETCSKPLSRAKTLITYTSGDPDHISYRNNAEALVFMKSAGTNPELWFASIEGKAGFVNSKFLREQKVFEKNPKFVVPTESLIPKISFQPDKVKQPHEVVEGTTLYTTEATVKDINTAPQPASSLPNEINENLGTIKPVDNINPKNVAFENIKEVNERLLDTPNFPQQEIPNVQEAQENDIQKKNTIETNVRFENVPNQHLNVHKDVNVHNPETKDQNYYKQVNLNEAELQKTSETLTTVPIQKLNEENFHDHNILNEKSVQKGHEQHGNDLPIIENSSPNIHNKEVYNEPQISISQSSSRSGSEGNIPNTEGIIHQMLNDEVPESEQNFSVPSNMNRNEDHDKHAKQAVADSTVENTQQQNNLYNNIPNINGEQVQKNPELPLETNREQNNFLDQQNHPNEKLNKNHFEKSTPFMENPSNILYDNTQSEINRLTETISTKTEIESERTLPIVNRSPNSDNVVNYETGIPSTLSVTERNIEINNPNTGMPPIVENPNNIIPNINLKEIQLESREVPSVDRSHSPEYVLNNQNENIRTPPHPAETQRYFETNNAMTEIPPVVENVNNIVHNANLKEQQLESIPPYVDRAPNQENVFVDVAEQLRTPPPPYLNPITENYQQDHFENPTTETSPLLFNPSTSAIPDISINEEQQLTTELNIQTTTEGSKEPVSGMDENTNINQELQSNQEVGDKHSYYTETPVDIEYGNTAESNLPTSDEYQVFPEETTKGWFASIFDTLAGMWTSSSDDQDISDNTEDSIYDEPKTDNAEEFSFIKYLIHSYYSVMGIDEETRVLFTSAGDACYTENYCDGQSNTNKNRLLTFLLTTASSVLLFTLGYYYIDIRRQDGRLIGTINSLQRDLLFTTKECEILKEELSTTKTKLAGIEDNSFGMDDMVQSLKEEINEMKAQNDRLRHSLDDNEKLLRVSENTAEELQNTLSEVENTLSELLAERANLEEQIAEINGKAQAFEEELITVSRDRDNFQLKYVSAETTLKESEKQVKEIEQLNKQLSETKNKNELLQHEIDALKDALRQMKHDPSSNVDVASLIDHAEIKAQLSKALVERNNLANKYEVEQKERVRLDQELKKTQESLHATNQQATEAVTRLEVLGKYFQDRESELLKELSTKESLWLSKQGESASTVEKIELLQQELQRFKEKCDTLSRELAEQESLRRAAVGEVEARAHTAWLEARAARRDADAARDLAAALRRKLAATAHDGALSPHHKVASPLEMSENPVLLPPPLPPLSFLPPPLLPPLPRPPPLGRLPSPLQPRYGDRRYSPDSRYSPQRRYSPESRYSPETVRYSPDSRYSPPPRRSPYSPRPSRRRSRDRYEGSCGSRSRNAPETESEYPSDSPSRSTRRRSRYQRHSGPSSGSGCSSESDK</sequence>
<feature type="region of interest" description="Disordered" evidence="3">
    <location>
        <begin position="288"/>
        <end position="309"/>
    </location>
</feature>
<evidence type="ECO:0000313" key="6">
    <source>
        <dbReference type="RefSeq" id="XP_028037806.1"/>
    </source>
</evidence>
<dbReference type="GO" id="GO:0006888">
    <property type="term" value="P:endoplasmic reticulum to Golgi vesicle-mediated transport"/>
    <property type="evidence" value="ECO:0007669"/>
    <property type="project" value="TreeGrafter"/>
</dbReference>
<dbReference type="GO" id="GO:0035459">
    <property type="term" value="P:vesicle cargo loading"/>
    <property type="evidence" value="ECO:0007669"/>
    <property type="project" value="TreeGrafter"/>
</dbReference>
<dbReference type="SUPFAM" id="SSF57997">
    <property type="entry name" value="Tropomyosin"/>
    <property type="match status" value="1"/>
</dbReference>
<dbReference type="PANTHER" id="PTHR23158:SF33">
    <property type="entry name" value="TRANSPORT AND GOLGI ORGANIZATION PROTEIN 1"/>
    <property type="match status" value="1"/>
</dbReference>
<dbReference type="OrthoDB" id="6627676at2759"/>
<dbReference type="PANTHER" id="PTHR23158">
    <property type="entry name" value="MELANOMA INHIBITORY ACTIVITY-RELATED"/>
    <property type="match status" value="1"/>
</dbReference>
<dbReference type="InterPro" id="IPR051500">
    <property type="entry name" value="cTAGE_MIA/OTOR"/>
</dbReference>
<feature type="chain" id="PRO_5026897129" evidence="4">
    <location>
        <begin position="19"/>
        <end position="1410"/>
    </location>
</feature>
<name>A0A6J2K677_BOMMA</name>
<proteinExistence type="predicted"/>
<feature type="compositionally biased region" description="Low complexity" evidence="3">
    <location>
        <begin position="1395"/>
        <end position="1410"/>
    </location>
</feature>
<evidence type="ECO:0000313" key="5">
    <source>
        <dbReference type="Proteomes" id="UP000504629"/>
    </source>
</evidence>
<dbReference type="KEGG" id="bman:114248680"/>
<feature type="compositionally biased region" description="Polar residues" evidence="3">
    <location>
        <begin position="1364"/>
        <end position="1378"/>
    </location>
</feature>
<evidence type="ECO:0000256" key="2">
    <source>
        <dbReference type="SAM" id="Coils"/>
    </source>
</evidence>
<dbReference type="Proteomes" id="UP000504629">
    <property type="component" value="Unplaced"/>
</dbReference>
<feature type="signal peptide" evidence="4">
    <location>
        <begin position="1"/>
        <end position="18"/>
    </location>
</feature>
<dbReference type="GO" id="GO:0070971">
    <property type="term" value="C:endoplasmic reticulum exit site"/>
    <property type="evidence" value="ECO:0007669"/>
    <property type="project" value="TreeGrafter"/>
</dbReference>
<keyword evidence="4" id="KW-0732">Signal</keyword>
<feature type="coiled-coil region" evidence="2">
    <location>
        <begin position="879"/>
        <end position="1124"/>
    </location>
</feature>
<organism evidence="5 6">
    <name type="scientific">Bombyx mandarina</name>
    <name type="common">Wild silk moth</name>
    <name type="synonym">Wild silkworm</name>
    <dbReference type="NCBI Taxonomy" id="7092"/>
    <lineage>
        <taxon>Eukaryota</taxon>
        <taxon>Metazoa</taxon>
        <taxon>Ecdysozoa</taxon>
        <taxon>Arthropoda</taxon>
        <taxon>Hexapoda</taxon>
        <taxon>Insecta</taxon>
        <taxon>Pterygota</taxon>
        <taxon>Neoptera</taxon>
        <taxon>Endopterygota</taxon>
        <taxon>Lepidoptera</taxon>
        <taxon>Glossata</taxon>
        <taxon>Ditrysia</taxon>
        <taxon>Bombycoidea</taxon>
        <taxon>Bombycidae</taxon>
        <taxon>Bombycinae</taxon>
        <taxon>Bombyx</taxon>
    </lineage>
</organism>
<reference evidence="6" key="1">
    <citation type="submission" date="2025-08" db="UniProtKB">
        <authorList>
            <consortium name="RefSeq"/>
        </authorList>
    </citation>
    <scope>IDENTIFICATION</scope>
    <source>
        <tissue evidence="6">Silk gland</tissue>
    </source>
</reference>
<dbReference type="RefSeq" id="XP_028037806.1">
    <property type="nucleotide sequence ID" value="XM_028182005.1"/>
</dbReference>
<evidence type="ECO:0000256" key="4">
    <source>
        <dbReference type="SAM" id="SignalP"/>
    </source>
</evidence>
<accession>A0A6J2K677</accession>
<dbReference type="GeneID" id="114248680"/>
<dbReference type="Gene3D" id="2.30.30.40">
    <property type="entry name" value="SH3 Domains"/>
    <property type="match status" value="1"/>
</dbReference>
<dbReference type="GO" id="GO:0009306">
    <property type="term" value="P:protein secretion"/>
    <property type="evidence" value="ECO:0007669"/>
    <property type="project" value="TreeGrafter"/>
</dbReference>